<proteinExistence type="predicted"/>
<evidence type="ECO:0000313" key="2">
    <source>
        <dbReference type="Proteomes" id="UP000016924"/>
    </source>
</evidence>
<dbReference type="GeneID" id="19898320"/>
<dbReference type="AlphaFoldDB" id="R7YIP3"/>
<keyword evidence="2" id="KW-1185">Reference proteome</keyword>
<organism evidence="1 2">
    <name type="scientific">Coniosporium apollinis (strain CBS 100218)</name>
    <name type="common">Rock-inhabiting black yeast</name>
    <dbReference type="NCBI Taxonomy" id="1168221"/>
    <lineage>
        <taxon>Eukaryota</taxon>
        <taxon>Fungi</taxon>
        <taxon>Dikarya</taxon>
        <taxon>Ascomycota</taxon>
        <taxon>Pezizomycotina</taxon>
        <taxon>Dothideomycetes</taxon>
        <taxon>Dothideomycetes incertae sedis</taxon>
        <taxon>Coniosporium</taxon>
    </lineage>
</organism>
<dbReference type="Proteomes" id="UP000016924">
    <property type="component" value="Unassembled WGS sequence"/>
</dbReference>
<accession>R7YIP3</accession>
<gene>
    <name evidence="1" type="ORF">W97_01009</name>
</gene>
<name>R7YIP3_CONA1</name>
<dbReference type="EMBL" id="JH767556">
    <property type="protein sequence ID" value="EON61792.1"/>
    <property type="molecule type" value="Genomic_DNA"/>
</dbReference>
<dbReference type="eggNOG" id="ENOG502SUP2">
    <property type="taxonomic scope" value="Eukaryota"/>
</dbReference>
<sequence>MSQFNQPGPGETPPAYFSEKTIDRNQDVSSVAASPVAKYDNILEVITAVLDGELKSDGAPTDYEVKRVRNFLGYCLAIDYNVDIGAKLSAADRTHFLRLSTQMCDLELAQRVAPTTAEERHILGPYFWTYIHNPAKALGLPSDLVVLYIHSFKRFTSGSAQYKGSTRGILHDGGLGKLAFKLYVDREVVIPAVVTAAEEGKHRKALLTQLNDFQAIYFASISGFKASTLMRDGRWCHAHFEDYVLNNTGEQYRAERMHGTAGQPLARLESRKPVWERVDKILDRFKKRAGVRRAFRWEKTREACTKGPQDKNMADPMGLSAEDKLVPKSIFNTDLWQQEKFHGSYI</sequence>
<protein>
    <submittedName>
        <fullName evidence="1">Uncharacterized protein</fullName>
    </submittedName>
</protein>
<dbReference type="OrthoDB" id="3919546at2759"/>
<dbReference type="HOGENOM" id="CLU_860562_0_0_1"/>
<dbReference type="RefSeq" id="XP_007777109.1">
    <property type="nucleotide sequence ID" value="XM_007778919.1"/>
</dbReference>
<reference evidence="2" key="1">
    <citation type="submission" date="2012-06" db="EMBL/GenBank/DDBJ databases">
        <title>The genome sequence of Coniosporium apollinis CBS 100218.</title>
        <authorList>
            <consortium name="The Broad Institute Genome Sequencing Platform"/>
            <person name="Cuomo C."/>
            <person name="Gorbushina A."/>
            <person name="Noack S."/>
            <person name="Walker B."/>
            <person name="Young S.K."/>
            <person name="Zeng Q."/>
            <person name="Gargeya S."/>
            <person name="Fitzgerald M."/>
            <person name="Haas B."/>
            <person name="Abouelleil A."/>
            <person name="Alvarado L."/>
            <person name="Arachchi H.M."/>
            <person name="Berlin A.M."/>
            <person name="Chapman S.B."/>
            <person name="Goldberg J."/>
            <person name="Griggs A."/>
            <person name="Gujja S."/>
            <person name="Hansen M."/>
            <person name="Howarth C."/>
            <person name="Imamovic A."/>
            <person name="Larimer J."/>
            <person name="McCowan C."/>
            <person name="Montmayeur A."/>
            <person name="Murphy C."/>
            <person name="Neiman D."/>
            <person name="Pearson M."/>
            <person name="Priest M."/>
            <person name="Roberts A."/>
            <person name="Saif S."/>
            <person name="Shea T."/>
            <person name="Sisk P."/>
            <person name="Sykes S."/>
            <person name="Wortman J."/>
            <person name="Nusbaum C."/>
            <person name="Birren B."/>
        </authorList>
    </citation>
    <scope>NUCLEOTIDE SEQUENCE [LARGE SCALE GENOMIC DNA]</scope>
    <source>
        <strain evidence="2">CBS 100218</strain>
    </source>
</reference>
<evidence type="ECO:0000313" key="1">
    <source>
        <dbReference type="EMBL" id="EON61792.1"/>
    </source>
</evidence>